<feature type="transmembrane region" description="Helical" evidence="9">
    <location>
        <begin position="178"/>
        <end position="195"/>
    </location>
</feature>
<feature type="transmembrane region" description="Helical" evidence="9">
    <location>
        <begin position="280"/>
        <end position="301"/>
    </location>
</feature>
<evidence type="ECO:0000256" key="7">
    <source>
        <dbReference type="ARBA" id="ARBA00023065"/>
    </source>
</evidence>
<evidence type="ECO:0000313" key="12">
    <source>
        <dbReference type="EMBL" id="MFC3194171.1"/>
    </source>
</evidence>
<keyword evidence="4" id="KW-0050">Antiport</keyword>
<proteinExistence type="inferred from homology"/>
<accession>A0ABV7JBX9</accession>
<dbReference type="Proteomes" id="UP001595533">
    <property type="component" value="Unassembled WGS sequence"/>
</dbReference>
<feature type="transmembrane region" description="Helical" evidence="9">
    <location>
        <begin position="84"/>
        <end position="117"/>
    </location>
</feature>
<dbReference type="InterPro" id="IPR036291">
    <property type="entry name" value="NAD(P)-bd_dom_sf"/>
</dbReference>
<name>A0ABV7JBX9_9GAMM</name>
<protein>
    <submittedName>
        <fullName evidence="12">Cation:proton antiporter</fullName>
    </submittedName>
</protein>
<evidence type="ECO:0000256" key="4">
    <source>
        <dbReference type="ARBA" id="ARBA00022449"/>
    </source>
</evidence>
<dbReference type="InterPro" id="IPR006153">
    <property type="entry name" value="Cation/H_exchanger_TM"/>
</dbReference>
<evidence type="ECO:0000256" key="5">
    <source>
        <dbReference type="ARBA" id="ARBA00022692"/>
    </source>
</evidence>
<feature type="transmembrane region" description="Helical" evidence="9">
    <location>
        <begin position="344"/>
        <end position="368"/>
    </location>
</feature>
<feature type="transmembrane region" description="Helical" evidence="9">
    <location>
        <begin position="123"/>
        <end position="141"/>
    </location>
</feature>
<feature type="transmembrane region" description="Helical" evidence="9">
    <location>
        <begin position="202"/>
        <end position="220"/>
    </location>
</feature>
<dbReference type="Pfam" id="PF00999">
    <property type="entry name" value="Na_H_Exchanger"/>
    <property type="match status" value="1"/>
</dbReference>
<feature type="transmembrane region" description="Helical" evidence="9">
    <location>
        <begin position="54"/>
        <end position="72"/>
    </location>
</feature>
<keyword evidence="6 9" id="KW-1133">Transmembrane helix</keyword>
<dbReference type="InterPro" id="IPR038770">
    <property type="entry name" value="Na+/solute_symporter_sf"/>
</dbReference>
<keyword evidence="5 9" id="KW-0812">Transmembrane</keyword>
<keyword evidence="3" id="KW-0813">Transport</keyword>
<evidence type="ECO:0000259" key="11">
    <source>
        <dbReference type="Pfam" id="PF02254"/>
    </source>
</evidence>
<dbReference type="RefSeq" id="WP_077412440.1">
    <property type="nucleotide sequence ID" value="NZ_JBHRTS010000004.1"/>
</dbReference>
<keyword evidence="13" id="KW-1185">Reference proteome</keyword>
<dbReference type="EMBL" id="JBHRTS010000004">
    <property type="protein sequence ID" value="MFC3194171.1"/>
    <property type="molecule type" value="Genomic_DNA"/>
</dbReference>
<evidence type="ECO:0000256" key="8">
    <source>
        <dbReference type="ARBA" id="ARBA00023136"/>
    </source>
</evidence>
<dbReference type="InterPro" id="IPR003148">
    <property type="entry name" value="RCK_N"/>
</dbReference>
<dbReference type="SUPFAM" id="SSF51735">
    <property type="entry name" value="NAD(P)-binding Rossmann-fold domains"/>
    <property type="match status" value="1"/>
</dbReference>
<feature type="domain" description="Cation/H+ exchanger transmembrane" evidence="10">
    <location>
        <begin position="18"/>
        <end position="360"/>
    </location>
</feature>
<reference evidence="13" key="1">
    <citation type="journal article" date="2019" name="Int. J. Syst. Evol. Microbiol.">
        <title>The Global Catalogue of Microorganisms (GCM) 10K type strain sequencing project: providing services to taxonomists for standard genome sequencing and annotation.</title>
        <authorList>
            <consortium name="The Broad Institute Genomics Platform"/>
            <consortium name="The Broad Institute Genome Sequencing Center for Infectious Disease"/>
            <person name="Wu L."/>
            <person name="Ma J."/>
        </authorList>
    </citation>
    <scope>NUCLEOTIDE SEQUENCE [LARGE SCALE GENOMIC DNA]</scope>
    <source>
        <strain evidence="13">KCTC 42953</strain>
    </source>
</reference>
<evidence type="ECO:0000256" key="9">
    <source>
        <dbReference type="SAM" id="Phobius"/>
    </source>
</evidence>
<feature type="transmembrane region" description="Helical" evidence="9">
    <location>
        <begin position="6"/>
        <end position="24"/>
    </location>
</feature>
<dbReference type="Gene3D" id="1.20.1530.20">
    <property type="match status" value="1"/>
</dbReference>
<feature type="transmembrane region" description="Helical" evidence="9">
    <location>
        <begin position="31"/>
        <end position="48"/>
    </location>
</feature>
<keyword evidence="7" id="KW-0406">Ion transport</keyword>
<dbReference type="Pfam" id="PF02254">
    <property type="entry name" value="TrkA_N"/>
    <property type="match status" value="1"/>
</dbReference>
<keyword evidence="8 9" id="KW-0472">Membrane</keyword>
<evidence type="ECO:0000256" key="6">
    <source>
        <dbReference type="ARBA" id="ARBA00022989"/>
    </source>
</evidence>
<feature type="transmembrane region" description="Helical" evidence="9">
    <location>
        <begin position="153"/>
        <end position="172"/>
    </location>
</feature>
<sequence length="535" mass="57891">MDFAWVALALNDLLWIGVAFAFGLIAKRFGLPPLVGFLIAGFVLSSQSNIDESLLKKMADLGITLLLFTIGLKIHLKNILRPQVWAVTLIHTSLVVLLIGALVLLLALTGLTLVAGFSVQQAALLGFALSFSSTVFVVKALEEKGEIDSLHGRLAIGILIIQDILAVIFLAASTGKVPSVWALTLLLLIPCRPVLFKIFDWVGRGELLILYGLLLAIGGAEIFELVGIKGDLGALILGVMIASHRKAEELVKTMLGFKDLFLLGFFLSVGLSGVPGSETIWMACLLTPLILLKGGLFYSLFLKFNLRARTSLLSTINLSNYSEFGLIVIAIGVTNAWIEEQWLLVLALAISFSFVISAMLSAQANNLYTRYRRILKKNQSDKRLPYDQLVDLGKAKVAVIGMGAVGTGAYDQLLSMHQNAIVGIDINAQTVANQVSEQRHVILGDPSDADFWDRVNQSKDLELVLLTLPTFNATMAVVEMLKESGYTGQIAATAKFEDEMNELLQAGVDTVFNMHTEAGAGFAAHAMTQGTSQKT</sequence>
<dbReference type="PANTHER" id="PTHR42751">
    <property type="entry name" value="SODIUM/HYDROGEN EXCHANGER FAMILY/TRKA DOMAIN PROTEIN"/>
    <property type="match status" value="1"/>
</dbReference>
<comment type="similarity">
    <text evidence="2">Belongs to the monovalent cation:proton antiporter 2 (CPA2) transporter (TC 2.A.37) family.</text>
</comment>
<dbReference type="Gene3D" id="3.40.50.720">
    <property type="entry name" value="NAD(P)-binding Rossmann-like Domain"/>
    <property type="match status" value="1"/>
</dbReference>
<feature type="domain" description="RCK N-terminal" evidence="11">
    <location>
        <begin position="397"/>
        <end position="513"/>
    </location>
</feature>
<evidence type="ECO:0000256" key="1">
    <source>
        <dbReference type="ARBA" id="ARBA00004141"/>
    </source>
</evidence>
<evidence type="ECO:0000259" key="10">
    <source>
        <dbReference type="Pfam" id="PF00999"/>
    </source>
</evidence>
<gene>
    <name evidence="12" type="ORF">ACFODZ_07950</name>
</gene>
<dbReference type="PANTHER" id="PTHR42751:SF1">
    <property type="entry name" value="CATION_PROTON ANTIPORTER YBAL-RELATED"/>
    <property type="match status" value="1"/>
</dbReference>
<evidence type="ECO:0000256" key="2">
    <source>
        <dbReference type="ARBA" id="ARBA00005551"/>
    </source>
</evidence>
<evidence type="ECO:0000313" key="13">
    <source>
        <dbReference type="Proteomes" id="UP001595533"/>
    </source>
</evidence>
<comment type="subcellular location">
    <subcellularLocation>
        <location evidence="1">Membrane</location>
        <topology evidence="1">Multi-pass membrane protein</topology>
    </subcellularLocation>
</comment>
<feature type="transmembrane region" description="Helical" evidence="9">
    <location>
        <begin position="321"/>
        <end position="338"/>
    </location>
</feature>
<organism evidence="12 13">
    <name type="scientific">Marinicella sediminis</name>
    <dbReference type="NCBI Taxonomy" id="1792834"/>
    <lineage>
        <taxon>Bacteria</taxon>
        <taxon>Pseudomonadati</taxon>
        <taxon>Pseudomonadota</taxon>
        <taxon>Gammaproteobacteria</taxon>
        <taxon>Lysobacterales</taxon>
        <taxon>Marinicellaceae</taxon>
        <taxon>Marinicella</taxon>
    </lineage>
</organism>
<comment type="caution">
    <text evidence="12">The sequence shown here is derived from an EMBL/GenBank/DDBJ whole genome shotgun (WGS) entry which is preliminary data.</text>
</comment>
<evidence type="ECO:0000256" key="3">
    <source>
        <dbReference type="ARBA" id="ARBA00022448"/>
    </source>
</evidence>